<accession>A0A7Z9DZL9</accession>
<evidence type="ECO:0000259" key="1">
    <source>
        <dbReference type="Pfam" id="PF12323"/>
    </source>
</evidence>
<proteinExistence type="predicted"/>
<sequence length="73" mass="8623">MKARYRYRCYPTPSQKLGLAKLFGCVRVVFNFCISEYKGGKKKPKNAKLQKQFITQAKKLEERAWRKHQTIQG</sequence>
<dbReference type="InterPro" id="IPR021027">
    <property type="entry name" value="Transposase_put_HTH"/>
</dbReference>
<name>A0A7Z9DZL9_9CYAN</name>
<keyword evidence="3" id="KW-1185">Reference proteome</keyword>
<dbReference type="EMBL" id="CZCU02000136">
    <property type="protein sequence ID" value="VXD17861.1"/>
    <property type="molecule type" value="Genomic_DNA"/>
</dbReference>
<dbReference type="RefSeq" id="WP_231505988.1">
    <property type="nucleotide sequence ID" value="NZ_LR734869.1"/>
</dbReference>
<dbReference type="Pfam" id="PF12323">
    <property type="entry name" value="HTH_OrfB_IS605"/>
    <property type="match status" value="1"/>
</dbReference>
<evidence type="ECO:0000313" key="3">
    <source>
        <dbReference type="Proteomes" id="UP000184550"/>
    </source>
</evidence>
<dbReference type="AlphaFoldDB" id="A0A7Z9DZL9"/>
<protein>
    <recommendedName>
        <fullName evidence="1">Transposase putative helix-turn-helix domain-containing protein</fullName>
    </recommendedName>
</protein>
<dbReference type="Proteomes" id="UP000184550">
    <property type="component" value="Unassembled WGS sequence"/>
</dbReference>
<reference evidence="2" key="1">
    <citation type="submission" date="2019-10" db="EMBL/GenBank/DDBJ databases">
        <authorList>
            <consortium name="Genoscope - CEA"/>
            <person name="William W."/>
        </authorList>
    </citation>
    <scope>NUCLEOTIDE SEQUENCE [LARGE SCALE GENOMIC DNA]</scope>
    <source>
        <strain evidence="2">BBR_PRJEB10992</strain>
    </source>
</reference>
<organism evidence="2 3">
    <name type="scientific">Planktothrix serta PCC 8927</name>
    <dbReference type="NCBI Taxonomy" id="671068"/>
    <lineage>
        <taxon>Bacteria</taxon>
        <taxon>Bacillati</taxon>
        <taxon>Cyanobacteriota</taxon>
        <taxon>Cyanophyceae</taxon>
        <taxon>Oscillatoriophycideae</taxon>
        <taxon>Oscillatoriales</taxon>
        <taxon>Microcoleaceae</taxon>
        <taxon>Planktothrix</taxon>
    </lineage>
</organism>
<feature type="domain" description="Transposase putative helix-turn-helix" evidence="1">
    <location>
        <begin position="1"/>
        <end position="38"/>
    </location>
</feature>
<evidence type="ECO:0000313" key="2">
    <source>
        <dbReference type="EMBL" id="VXD17861.1"/>
    </source>
</evidence>
<gene>
    <name evidence="2" type="ORF">PL8927_600147</name>
</gene>
<comment type="caution">
    <text evidence="2">The sequence shown here is derived from an EMBL/GenBank/DDBJ whole genome shotgun (WGS) entry which is preliminary data.</text>
</comment>